<reference evidence="3" key="2">
    <citation type="submission" date="2018-04" db="EMBL/GenBank/DDBJ databases">
        <title>OnivRS2 (Oryza nivara Reference Sequence Version 2).</title>
        <authorList>
            <person name="Zhang J."/>
            <person name="Kudrna D."/>
            <person name="Lee S."/>
            <person name="Talag J."/>
            <person name="Rajasekar S."/>
            <person name="Welchert J."/>
            <person name="Hsing Y.-I."/>
            <person name="Wing R.A."/>
        </authorList>
    </citation>
    <scope>NUCLEOTIDE SEQUENCE [LARGE SCALE GENOMIC DNA]</scope>
</reference>
<feature type="region of interest" description="Disordered" evidence="1">
    <location>
        <begin position="29"/>
        <end position="53"/>
    </location>
</feature>
<evidence type="ECO:0000256" key="2">
    <source>
        <dbReference type="SAM" id="SignalP"/>
    </source>
</evidence>
<evidence type="ECO:0000313" key="4">
    <source>
        <dbReference type="Proteomes" id="UP000006591"/>
    </source>
</evidence>
<evidence type="ECO:0000313" key="3">
    <source>
        <dbReference type="EnsemblPlants" id="ONIVA01G38700.1"/>
    </source>
</evidence>
<evidence type="ECO:0000256" key="1">
    <source>
        <dbReference type="SAM" id="MobiDB-lite"/>
    </source>
</evidence>
<feature type="compositionally biased region" description="Basic and acidic residues" evidence="1">
    <location>
        <begin position="32"/>
        <end position="42"/>
    </location>
</feature>
<keyword evidence="4" id="KW-1185">Reference proteome</keyword>
<dbReference type="EnsemblPlants" id="ONIVA01G38700.1">
    <property type="protein sequence ID" value="ONIVA01G38700.1"/>
    <property type="gene ID" value="ONIVA01G38700"/>
</dbReference>
<reference evidence="3" key="1">
    <citation type="submission" date="2015-04" db="UniProtKB">
        <authorList>
            <consortium name="EnsemblPlants"/>
        </authorList>
    </citation>
    <scope>IDENTIFICATION</scope>
    <source>
        <strain evidence="3">SL10</strain>
    </source>
</reference>
<accession>A0A0E0FUE9</accession>
<dbReference type="Gramene" id="ONIVA01G38700.1">
    <property type="protein sequence ID" value="ONIVA01G38700.1"/>
    <property type="gene ID" value="ONIVA01G38700"/>
</dbReference>
<dbReference type="HOGENOM" id="CLU_1016993_0_0_1"/>
<dbReference type="Proteomes" id="UP000006591">
    <property type="component" value="Chromosome 1"/>
</dbReference>
<keyword evidence="2" id="KW-0732">Signal</keyword>
<protein>
    <submittedName>
        <fullName evidence="3">Uncharacterized protein</fullName>
    </submittedName>
</protein>
<feature type="signal peptide" evidence="2">
    <location>
        <begin position="1"/>
        <end position="30"/>
    </location>
</feature>
<name>A0A0E0FUE9_ORYNI</name>
<organism evidence="3">
    <name type="scientific">Oryza nivara</name>
    <name type="common">Indian wild rice</name>
    <name type="synonym">Oryza sativa f. spontanea</name>
    <dbReference type="NCBI Taxonomy" id="4536"/>
    <lineage>
        <taxon>Eukaryota</taxon>
        <taxon>Viridiplantae</taxon>
        <taxon>Streptophyta</taxon>
        <taxon>Embryophyta</taxon>
        <taxon>Tracheophyta</taxon>
        <taxon>Spermatophyta</taxon>
        <taxon>Magnoliopsida</taxon>
        <taxon>Liliopsida</taxon>
        <taxon>Poales</taxon>
        <taxon>Poaceae</taxon>
        <taxon>BOP clade</taxon>
        <taxon>Oryzoideae</taxon>
        <taxon>Oryzeae</taxon>
        <taxon>Oryzinae</taxon>
        <taxon>Oryza</taxon>
    </lineage>
</organism>
<dbReference type="AlphaFoldDB" id="A0A0E0FUE9"/>
<feature type="chain" id="PRO_5002359771" evidence="2">
    <location>
        <begin position="31"/>
        <end position="274"/>
    </location>
</feature>
<sequence>MNKLAAQRIHSSMRLLEIGVLCGALSAAEGDEPARQPKENREAGGSGTRGADPSPHLLFLANTTSPPNQTNTTFPHPCYSRIRNPHPKILATSAPRVLAAGQRYHLAVQAAIALSPYLPATQRRFVVVELAAPQLSPGAIVLHHLPADTVPAAAVVFSWIHRPTPSPTISSTAISSLLMAAARRLLHTSPVGTAMLYPLLLPLHAVNCSFSLHMVHPKLPEYMPCGTSYFLRARVDDIAICMTVPFGYMPRMASVCTPSLRSNTICLEGLHYSR</sequence>
<proteinExistence type="predicted"/>